<name>A0A2W2CN00_9ACTN</name>
<evidence type="ECO:0008006" key="3">
    <source>
        <dbReference type="Google" id="ProtNLM"/>
    </source>
</evidence>
<keyword evidence="2" id="KW-1185">Reference proteome</keyword>
<accession>A0A2W2CN00</accession>
<evidence type="ECO:0000313" key="1">
    <source>
        <dbReference type="EMBL" id="PZF99932.1"/>
    </source>
</evidence>
<organism evidence="1 2">
    <name type="scientific">Micromonospora endophytica</name>
    <dbReference type="NCBI Taxonomy" id="515350"/>
    <lineage>
        <taxon>Bacteria</taxon>
        <taxon>Bacillati</taxon>
        <taxon>Actinomycetota</taxon>
        <taxon>Actinomycetes</taxon>
        <taxon>Micromonosporales</taxon>
        <taxon>Micromonosporaceae</taxon>
        <taxon>Micromonospora</taxon>
    </lineage>
</organism>
<dbReference type="Proteomes" id="UP000248627">
    <property type="component" value="Unassembled WGS sequence"/>
</dbReference>
<gene>
    <name evidence="1" type="ORF">C1I93_04190</name>
</gene>
<dbReference type="OrthoDB" id="4249166at2"/>
<dbReference type="AlphaFoldDB" id="A0A2W2CN00"/>
<reference evidence="1 2" key="1">
    <citation type="submission" date="2018-01" db="EMBL/GenBank/DDBJ databases">
        <title>Draft genome sequence of Jishengella endophytica.</title>
        <authorList>
            <person name="Sahin N."/>
            <person name="Ay H."/>
            <person name="Saygin H."/>
        </authorList>
    </citation>
    <scope>NUCLEOTIDE SEQUENCE [LARGE SCALE GENOMIC DNA]</scope>
    <source>
        <strain evidence="1 2">DSM 45430</strain>
    </source>
</reference>
<comment type="caution">
    <text evidence="1">The sequence shown here is derived from an EMBL/GenBank/DDBJ whole genome shotgun (WGS) entry which is preliminary data.</text>
</comment>
<proteinExistence type="predicted"/>
<dbReference type="EMBL" id="POTX01000016">
    <property type="protein sequence ID" value="PZF99932.1"/>
    <property type="molecule type" value="Genomic_DNA"/>
</dbReference>
<protein>
    <recommendedName>
        <fullName evidence="3">S1 motif domain-containing protein</fullName>
    </recommendedName>
</protein>
<evidence type="ECO:0000313" key="2">
    <source>
        <dbReference type="Proteomes" id="UP000248627"/>
    </source>
</evidence>
<sequence>MGRQPFGVFVEIAGVPDVVGLAEITAMPHGVPLPLVGTVVRGTVIGHTPHNHQIRLRLVDQD</sequence>